<feature type="transmembrane region" description="Helical" evidence="15">
    <location>
        <begin position="379"/>
        <end position="399"/>
    </location>
</feature>
<evidence type="ECO:0000256" key="13">
    <source>
        <dbReference type="ARBA" id="ARBA00082789"/>
    </source>
</evidence>
<dbReference type="InterPro" id="IPR037185">
    <property type="entry name" value="EmrE-like"/>
</dbReference>
<dbReference type="EMBL" id="RWIC01000041">
    <property type="protein sequence ID" value="TKC51985.1"/>
    <property type="molecule type" value="Genomic_DNA"/>
</dbReference>
<feature type="transmembrane region" description="Helical" evidence="15">
    <location>
        <begin position="432"/>
        <end position="450"/>
    </location>
</feature>
<evidence type="ECO:0000256" key="9">
    <source>
        <dbReference type="ARBA" id="ARBA00059734"/>
    </source>
</evidence>
<keyword evidence="6" id="KW-0256">Endoplasmic reticulum</keyword>
<sequence length="458" mass="49662">GVGRQKGPHAHAPHRHLRGPEERSSGAAAAGARRRGGRGEIAGWAMRPVDDTGAAKRLESGLPLVDIPPPGSRQESAATEVAETPGPGGCWQCPSLPCGSRAEQAVHLEQEKVETTDQNGIFYDKGCSVPPGRLCIIRVWSHFANCLSLVGKEAEKKAPCPGLGLFYTLLSAFLFSVGSLFVKKVQDIHAVEISAFRCVFQMLIIIPCLIYRKTGFIGPKGQRIFLLLRGVLGSSAMILLYYAYQSTSLADATVISFSCPVFTSIIACIFLKEKYSPWDAVFTAFTITGVILIVRPPFLFGSEVVETDKDYSVHLKGAFAALVHAVFAAVTLVILRKIGTSVDYMLSIWYYVVAGLTECIIALSILGEWSLPHCGLDRLFLILIGLFGLGGQVFLAKAIQIEKAGLVALMKTMDVVFAFIFQIIFFHDVPSWWTVGGSLCVVASSIGAAVRKWYQSSK</sequence>
<accession>A0A4U1FP75</accession>
<evidence type="ECO:0000256" key="7">
    <source>
        <dbReference type="ARBA" id="ARBA00022989"/>
    </source>
</evidence>
<feature type="transmembrane region" description="Helical" evidence="15">
    <location>
        <begin position="162"/>
        <end position="182"/>
    </location>
</feature>
<evidence type="ECO:0000256" key="6">
    <source>
        <dbReference type="ARBA" id="ARBA00022824"/>
    </source>
</evidence>
<keyword evidence="8 15" id="KW-0472">Membrane</keyword>
<evidence type="ECO:0000256" key="5">
    <source>
        <dbReference type="ARBA" id="ARBA00022737"/>
    </source>
</evidence>
<evidence type="ECO:0000256" key="15">
    <source>
        <dbReference type="SAM" id="Phobius"/>
    </source>
</evidence>
<evidence type="ECO:0000313" key="17">
    <source>
        <dbReference type="EMBL" id="TKC51985.1"/>
    </source>
</evidence>
<dbReference type="SUPFAM" id="SSF103481">
    <property type="entry name" value="Multidrug resistance efflux transporter EmrE"/>
    <property type="match status" value="2"/>
</dbReference>
<evidence type="ECO:0000256" key="12">
    <source>
        <dbReference type="ARBA" id="ARBA00074441"/>
    </source>
</evidence>
<dbReference type="InterPro" id="IPR000620">
    <property type="entry name" value="EamA_dom"/>
</dbReference>
<comment type="caution">
    <text evidence="17">The sequence shown here is derived from an EMBL/GenBank/DDBJ whole genome shotgun (WGS) entry which is preliminary data.</text>
</comment>
<feature type="transmembrane region" description="Helical" evidence="15">
    <location>
        <begin position="224"/>
        <end position="244"/>
    </location>
</feature>
<feature type="transmembrane region" description="Helical" evidence="15">
    <location>
        <begin position="250"/>
        <end position="271"/>
    </location>
</feature>
<feature type="domain" description="EamA" evidence="16">
    <location>
        <begin position="316"/>
        <end position="446"/>
    </location>
</feature>
<dbReference type="GO" id="GO:0005886">
    <property type="term" value="C:plasma membrane"/>
    <property type="evidence" value="ECO:0007669"/>
    <property type="project" value="UniProtKB-SubCell"/>
</dbReference>
<evidence type="ECO:0000256" key="8">
    <source>
        <dbReference type="ARBA" id="ARBA00023136"/>
    </source>
</evidence>
<comment type="similarity">
    <text evidence="10">Belongs to the TMEM20 family.</text>
</comment>
<dbReference type="PANTHER" id="PTHR22911:SF6">
    <property type="entry name" value="SOLUTE CARRIER FAMILY 35 MEMBER G1"/>
    <property type="match status" value="1"/>
</dbReference>
<dbReference type="PANTHER" id="PTHR22911">
    <property type="entry name" value="ACYL-MALONYL CONDENSING ENZYME-RELATED"/>
    <property type="match status" value="1"/>
</dbReference>
<evidence type="ECO:0000256" key="11">
    <source>
        <dbReference type="ARBA" id="ARBA00064541"/>
    </source>
</evidence>
<feature type="non-terminal residue" evidence="17">
    <location>
        <position position="1"/>
    </location>
</feature>
<dbReference type="GO" id="GO:0005789">
    <property type="term" value="C:endoplasmic reticulum membrane"/>
    <property type="evidence" value="ECO:0007669"/>
    <property type="project" value="UniProtKB-SubCell"/>
</dbReference>
<feature type="transmembrane region" description="Helical" evidence="15">
    <location>
        <begin position="194"/>
        <end position="212"/>
    </location>
</feature>
<feature type="transmembrane region" description="Helical" evidence="15">
    <location>
        <begin position="406"/>
        <end position="426"/>
    </location>
</feature>
<keyword evidence="7 15" id="KW-1133">Transmembrane helix</keyword>
<dbReference type="AlphaFoldDB" id="A0A4U1FP75"/>
<comment type="function">
    <text evidence="9">May play a role in intracellular calcium sensing and homeostasis. May act as a negative regulator of plasma membrane calcium-transporting ATPases preventing calcium efflux from the cell.</text>
</comment>
<feature type="domain" description="EamA" evidence="16">
    <location>
        <begin position="163"/>
        <end position="294"/>
    </location>
</feature>
<evidence type="ECO:0000259" key="16">
    <source>
        <dbReference type="Pfam" id="PF00892"/>
    </source>
</evidence>
<keyword evidence="3" id="KW-1003">Cell membrane</keyword>
<feature type="transmembrane region" description="Helical" evidence="15">
    <location>
        <begin position="278"/>
        <end position="298"/>
    </location>
</feature>
<keyword evidence="4 15" id="KW-0812">Transmembrane</keyword>
<evidence type="ECO:0000313" key="18">
    <source>
        <dbReference type="Proteomes" id="UP000308365"/>
    </source>
</evidence>
<dbReference type="FunFam" id="1.10.3730.20:FF:000026">
    <property type="entry name" value="Solute carrier family 35, member G1"/>
    <property type="match status" value="1"/>
</dbReference>
<comment type="subcellular location">
    <subcellularLocation>
        <location evidence="2">Cell membrane</location>
        <topology evidence="2">Multi-pass membrane protein</topology>
    </subcellularLocation>
    <subcellularLocation>
        <location evidence="1">Endoplasmic reticulum membrane</location>
        <topology evidence="1">Multi-pass membrane protein</topology>
    </subcellularLocation>
</comment>
<proteinExistence type="inferred from homology"/>
<gene>
    <name evidence="17" type="ORF">EI555_005685</name>
</gene>
<evidence type="ECO:0000256" key="2">
    <source>
        <dbReference type="ARBA" id="ARBA00004651"/>
    </source>
</evidence>
<evidence type="ECO:0000256" key="1">
    <source>
        <dbReference type="ARBA" id="ARBA00004477"/>
    </source>
</evidence>
<dbReference type="Proteomes" id="UP000308365">
    <property type="component" value="Unassembled WGS sequence"/>
</dbReference>
<feature type="region of interest" description="Disordered" evidence="14">
    <location>
        <begin position="1"/>
        <end position="44"/>
    </location>
</feature>
<feature type="compositionally biased region" description="Basic residues" evidence="14">
    <location>
        <begin position="1"/>
        <end position="17"/>
    </location>
</feature>
<name>A0A4U1FP75_MONMO</name>
<evidence type="ECO:0000256" key="4">
    <source>
        <dbReference type="ARBA" id="ARBA00022692"/>
    </source>
</evidence>
<dbReference type="GO" id="GO:1990034">
    <property type="term" value="P:calcium ion export across plasma membrane"/>
    <property type="evidence" value="ECO:0007669"/>
    <property type="project" value="TreeGrafter"/>
</dbReference>
<feature type="transmembrane region" description="Helical" evidence="15">
    <location>
        <begin position="348"/>
        <end position="367"/>
    </location>
</feature>
<dbReference type="Pfam" id="PF00892">
    <property type="entry name" value="EamA"/>
    <property type="match status" value="2"/>
</dbReference>
<organism evidence="17 18">
    <name type="scientific">Monodon monoceros</name>
    <name type="common">Narwhal</name>
    <name type="synonym">Ceratodon monodon</name>
    <dbReference type="NCBI Taxonomy" id="40151"/>
    <lineage>
        <taxon>Eukaryota</taxon>
        <taxon>Metazoa</taxon>
        <taxon>Chordata</taxon>
        <taxon>Craniata</taxon>
        <taxon>Vertebrata</taxon>
        <taxon>Euteleostomi</taxon>
        <taxon>Mammalia</taxon>
        <taxon>Eutheria</taxon>
        <taxon>Laurasiatheria</taxon>
        <taxon>Artiodactyla</taxon>
        <taxon>Whippomorpha</taxon>
        <taxon>Cetacea</taxon>
        <taxon>Odontoceti</taxon>
        <taxon>Monodontidae</taxon>
        <taxon>Monodon</taxon>
    </lineage>
</organism>
<feature type="transmembrane region" description="Helical" evidence="15">
    <location>
        <begin position="318"/>
        <end position="336"/>
    </location>
</feature>
<feature type="region of interest" description="Disordered" evidence="14">
    <location>
        <begin position="61"/>
        <end position="84"/>
    </location>
</feature>
<evidence type="ECO:0000256" key="3">
    <source>
        <dbReference type="ARBA" id="ARBA00022475"/>
    </source>
</evidence>
<reference evidence="18" key="1">
    <citation type="journal article" date="2019" name="IScience">
        <title>Narwhal Genome Reveals Long-Term Low Genetic Diversity despite Current Large Abundance Size.</title>
        <authorList>
            <person name="Westbury M.V."/>
            <person name="Petersen B."/>
            <person name="Garde E."/>
            <person name="Heide-Jorgensen M.P."/>
            <person name="Lorenzen E.D."/>
        </authorList>
    </citation>
    <scope>NUCLEOTIDE SEQUENCE [LARGE SCALE GENOMIC DNA]</scope>
</reference>
<dbReference type="GO" id="GO:0051480">
    <property type="term" value="P:regulation of cytosolic calcium ion concentration"/>
    <property type="evidence" value="ECO:0007669"/>
    <property type="project" value="TreeGrafter"/>
</dbReference>
<protein>
    <recommendedName>
        <fullName evidence="12">Solute carrier family 35 member G1</fullName>
    </recommendedName>
    <alternativeName>
        <fullName evidence="13">Transmembrane protein 20</fullName>
    </alternativeName>
</protein>
<comment type="subunit">
    <text evidence="11">Interacts with STIM1; stimulated by depletion of intracellular calcium. Interacts with ORAI1. Interacts with the plasma membrane calcium-transporting ATPases ATP2B1 and ATP2B4. Interacts with ATP1A1, ATP2A2, KPNB1 and XPO1.</text>
</comment>
<evidence type="ECO:0000256" key="10">
    <source>
        <dbReference type="ARBA" id="ARBA00061618"/>
    </source>
</evidence>
<keyword evidence="5" id="KW-0677">Repeat</keyword>
<evidence type="ECO:0000256" key="14">
    <source>
        <dbReference type="SAM" id="MobiDB-lite"/>
    </source>
</evidence>